<dbReference type="EMBL" id="PEYE01000006">
    <property type="protein sequence ID" value="PIS39080.1"/>
    <property type="molecule type" value="Genomic_DNA"/>
</dbReference>
<dbReference type="InterPro" id="IPR011604">
    <property type="entry name" value="PDDEXK-like_dom_sf"/>
</dbReference>
<proteinExistence type="predicted"/>
<dbReference type="Pfam" id="PF12705">
    <property type="entry name" value="PDDEXK_1"/>
    <property type="match status" value="1"/>
</dbReference>
<dbReference type="AlphaFoldDB" id="A0A2M6T186"/>
<sequence length="394" mass="46069">MKGNICIGTSRLAEACPYCQAKDFVKRGVRKNQYQIVQLYLCKNPACGRTFTAQDVKGRKFPLNLVIECLNYYNLGFNFQQTCAIVKQKFKVAPDPQTLSGWMEQYKNLCRFERMRPWAIKMYKPQDMVEVVTMAHRQIFRFRYHRAKTRLLLEEFGNRYFVPLKDYLDNVSSETPHQYFQQGERMSDIRSKFDKAQMIVKAKNNYANRLSAFVLQAVKLNKDRHDALQRFMLANDSCTVATEVPVYIRKEDIEHMERVLNFQIIGEEGIRVKGGKSDGVKKGNVGTGTPHLLTGHIDFVQIRNGSIHLLDYKPNAAKERPIEQLTWYALAMSRLTGLRLFDFKCGWFDEKNYYQFFPLHVVKKLKNKKTKKINFKDGTWVEVPRKNLEKVVIV</sequence>
<evidence type="ECO:0000313" key="3">
    <source>
        <dbReference type="Proteomes" id="UP000229390"/>
    </source>
</evidence>
<dbReference type="InterPro" id="IPR038726">
    <property type="entry name" value="PDDEXK_AddAB-type"/>
</dbReference>
<feature type="domain" description="PD-(D/E)XK endonuclease-like" evidence="1">
    <location>
        <begin position="254"/>
        <end position="335"/>
    </location>
</feature>
<evidence type="ECO:0000313" key="2">
    <source>
        <dbReference type="EMBL" id="PIS39080.1"/>
    </source>
</evidence>
<dbReference type="InterPro" id="IPR011335">
    <property type="entry name" value="Restrct_endonuc-II-like"/>
</dbReference>
<name>A0A2M6T186_9BACT</name>
<dbReference type="Gene3D" id="3.90.320.10">
    <property type="match status" value="1"/>
</dbReference>
<comment type="caution">
    <text evidence="2">The sequence shown here is derived from an EMBL/GenBank/DDBJ whole genome shotgun (WGS) entry which is preliminary data.</text>
</comment>
<protein>
    <recommendedName>
        <fullName evidence="1">PD-(D/E)XK endonuclease-like domain-containing protein</fullName>
    </recommendedName>
</protein>
<evidence type="ECO:0000259" key="1">
    <source>
        <dbReference type="Pfam" id="PF12705"/>
    </source>
</evidence>
<accession>A0A2M6T186</accession>
<gene>
    <name evidence="2" type="ORF">COT34_00295</name>
</gene>
<dbReference type="SUPFAM" id="SSF52980">
    <property type="entry name" value="Restriction endonuclease-like"/>
    <property type="match status" value="1"/>
</dbReference>
<organism evidence="2 3">
    <name type="scientific">Candidatus Nealsonbacteria bacterium CG08_land_8_20_14_0_20_43_11</name>
    <dbReference type="NCBI Taxonomy" id="1974706"/>
    <lineage>
        <taxon>Bacteria</taxon>
        <taxon>Candidatus Nealsoniibacteriota</taxon>
    </lineage>
</organism>
<dbReference type="Proteomes" id="UP000229390">
    <property type="component" value="Unassembled WGS sequence"/>
</dbReference>
<reference evidence="3" key="1">
    <citation type="submission" date="2017-09" db="EMBL/GenBank/DDBJ databases">
        <title>Depth-based differentiation of microbial function through sediment-hosted aquifers and enrichment of novel symbionts in the deep terrestrial subsurface.</title>
        <authorList>
            <person name="Probst A.J."/>
            <person name="Ladd B."/>
            <person name="Jarett J.K."/>
            <person name="Geller-Mcgrath D.E."/>
            <person name="Sieber C.M.K."/>
            <person name="Emerson J.B."/>
            <person name="Anantharaman K."/>
            <person name="Thomas B.C."/>
            <person name="Malmstrom R."/>
            <person name="Stieglmeier M."/>
            <person name="Klingl A."/>
            <person name="Woyke T."/>
            <person name="Ryan C.M."/>
            <person name="Banfield J.F."/>
        </authorList>
    </citation>
    <scope>NUCLEOTIDE SEQUENCE [LARGE SCALE GENOMIC DNA]</scope>
</reference>